<name>A0ACD3AAL0_9AGAR</name>
<accession>A0ACD3AAL0</accession>
<gene>
    <name evidence="1" type="ORF">BDN72DRAFT_862817</name>
</gene>
<dbReference type="Proteomes" id="UP000308600">
    <property type="component" value="Unassembled WGS sequence"/>
</dbReference>
<organism evidence="1 2">
    <name type="scientific">Pluteus cervinus</name>
    <dbReference type="NCBI Taxonomy" id="181527"/>
    <lineage>
        <taxon>Eukaryota</taxon>
        <taxon>Fungi</taxon>
        <taxon>Dikarya</taxon>
        <taxon>Basidiomycota</taxon>
        <taxon>Agaricomycotina</taxon>
        <taxon>Agaricomycetes</taxon>
        <taxon>Agaricomycetidae</taxon>
        <taxon>Agaricales</taxon>
        <taxon>Pluteineae</taxon>
        <taxon>Pluteaceae</taxon>
        <taxon>Pluteus</taxon>
    </lineage>
</organism>
<evidence type="ECO:0000313" key="1">
    <source>
        <dbReference type="EMBL" id="TFK62450.1"/>
    </source>
</evidence>
<keyword evidence="2" id="KW-1185">Reference proteome</keyword>
<dbReference type="EMBL" id="ML208580">
    <property type="protein sequence ID" value="TFK62450.1"/>
    <property type="molecule type" value="Genomic_DNA"/>
</dbReference>
<evidence type="ECO:0000313" key="2">
    <source>
        <dbReference type="Proteomes" id="UP000308600"/>
    </source>
</evidence>
<protein>
    <submittedName>
        <fullName evidence="1">Uncharacterized protein</fullName>
    </submittedName>
</protein>
<proteinExistence type="predicted"/>
<reference evidence="1 2" key="1">
    <citation type="journal article" date="2019" name="Nat. Ecol. Evol.">
        <title>Megaphylogeny resolves global patterns of mushroom evolution.</title>
        <authorList>
            <person name="Varga T."/>
            <person name="Krizsan K."/>
            <person name="Foldi C."/>
            <person name="Dima B."/>
            <person name="Sanchez-Garcia M."/>
            <person name="Sanchez-Ramirez S."/>
            <person name="Szollosi G.J."/>
            <person name="Szarkandi J.G."/>
            <person name="Papp V."/>
            <person name="Albert L."/>
            <person name="Andreopoulos W."/>
            <person name="Angelini C."/>
            <person name="Antonin V."/>
            <person name="Barry K.W."/>
            <person name="Bougher N.L."/>
            <person name="Buchanan P."/>
            <person name="Buyck B."/>
            <person name="Bense V."/>
            <person name="Catcheside P."/>
            <person name="Chovatia M."/>
            <person name="Cooper J."/>
            <person name="Damon W."/>
            <person name="Desjardin D."/>
            <person name="Finy P."/>
            <person name="Geml J."/>
            <person name="Haridas S."/>
            <person name="Hughes K."/>
            <person name="Justo A."/>
            <person name="Karasinski D."/>
            <person name="Kautmanova I."/>
            <person name="Kiss B."/>
            <person name="Kocsube S."/>
            <person name="Kotiranta H."/>
            <person name="LaButti K.M."/>
            <person name="Lechner B.E."/>
            <person name="Liimatainen K."/>
            <person name="Lipzen A."/>
            <person name="Lukacs Z."/>
            <person name="Mihaltcheva S."/>
            <person name="Morgado L.N."/>
            <person name="Niskanen T."/>
            <person name="Noordeloos M.E."/>
            <person name="Ohm R.A."/>
            <person name="Ortiz-Santana B."/>
            <person name="Ovrebo C."/>
            <person name="Racz N."/>
            <person name="Riley R."/>
            <person name="Savchenko A."/>
            <person name="Shiryaev A."/>
            <person name="Soop K."/>
            <person name="Spirin V."/>
            <person name="Szebenyi C."/>
            <person name="Tomsovsky M."/>
            <person name="Tulloss R.E."/>
            <person name="Uehling J."/>
            <person name="Grigoriev I.V."/>
            <person name="Vagvolgyi C."/>
            <person name="Papp T."/>
            <person name="Martin F.M."/>
            <person name="Miettinen O."/>
            <person name="Hibbett D.S."/>
            <person name="Nagy L.G."/>
        </authorList>
    </citation>
    <scope>NUCLEOTIDE SEQUENCE [LARGE SCALE GENOMIC DNA]</scope>
    <source>
        <strain evidence="1 2">NL-1719</strain>
    </source>
</reference>
<sequence>MFAFIIETQDKKRWGTLKVDRIHRLLTHIGYPLAVQGLSIVIWIKWFKRADNPPDEVASTGRKSMGKENIGKGKGFVTIVEPQLPSIGRPDGFVKLKLDNMVSTLMSRGVNGEPGSETRDVFPLEDSFETWIRDRPKLLRIAVGVFVFLVFDVSQSIGFGIPSEGGDDHLWSSGDIHRLGRRRREVLLYQNPVGVNFGFPPGRIAFLRQMSGRDRGLPETLSENGKILEEKAAVESGSELDRNNFVGLLLPRIRISVKALSRNENYCIGTVETIQDGQTQLNLYNPLQTLFRSLRPINKSLQTEHSTQSHS</sequence>